<evidence type="ECO:0000256" key="1">
    <source>
        <dbReference type="SAM" id="Phobius"/>
    </source>
</evidence>
<reference evidence="3 4" key="1">
    <citation type="submission" date="2015-02" db="EMBL/GenBank/DDBJ databases">
        <title>Draft Genome Sequences of Two Closely-Related Aflatoxigenic Aspergillus Species Obtained from the Cote d'Ivoire.</title>
        <authorList>
            <person name="Moore G.G."/>
            <person name="Beltz S.B."/>
            <person name="Mack B.M."/>
        </authorList>
    </citation>
    <scope>NUCLEOTIDE SEQUENCE [LARGE SCALE GENOMIC DNA]</scope>
    <source>
        <strain evidence="3 4">SRRC1468</strain>
    </source>
</reference>
<evidence type="ECO:0000259" key="2">
    <source>
        <dbReference type="Pfam" id="PF24800"/>
    </source>
</evidence>
<keyword evidence="1" id="KW-0812">Transmembrane</keyword>
<evidence type="ECO:0000313" key="3">
    <source>
        <dbReference type="EMBL" id="KKK26267.1"/>
    </source>
</evidence>
<feature type="domain" description="DUF7702" evidence="2">
    <location>
        <begin position="5"/>
        <end position="235"/>
    </location>
</feature>
<feature type="transmembrane region" description="Helical" evidence="1">
    <location>
        <begin position="135"/>
        <end position="158"/>
    </location>
</feature>
<dbReference type="AlphaFoldDB" id="A0A0F8XRY7"/>
<organism evidence="3 4">
    <name type="scientific">Aspergillus rambellii</name>
    <dbReference type="NCBI Taxonomy" id="308745"/>
    <lineage>
        <taxon>Eukaryota</taxon>
        <taxon>Fungi</taxon>
        <taxon>Dikarya</taxon>
        <taxon>Ascomycota</taxon>
        <taxon>Pezizomycotina</taxon>
        <taxon>Eurotiomycetes</taxon>
        <taxon>Eurotiomycetidae</taxon>
        <taxon>Eurotiales</taxon>
        <taxon>Aspergillaceae</taxon>
        <taxon>Aspergillus</taxon>
        <taxon>Aspergillus subgen. Nidulantes</taxon>
    </lineage>
</organism>
<dbReference type="Proteomes" id="UP000034291">
    <property type="component" value="Unassembled WGS sequence"/>
</dbReference>
<proteinExistence type="predicted"/>
<dbReference type="InterPro" id="IPR056119">
    <property type="entry name" value="DUF7702"/>
</dbReference>
<keyword evidence="1" id="KW-1133">Transmembrane helix</keyword>
<feature type="transmembrane region" description="Helical" evidence="1">
    <location>
        <begin position="58"/>
        <end position="79"/>
    </location>
</feature>
<dbReference type="EMBL" id="JZBS01000479">
    <property type="protein sequence ID" value="KKK26267.1"/>
    <property type="molecule type" value="Genomic_DNA"/>
</dbReference>
<keyword evidence="1" id="KW-0472">Membrane</keyword>
<evidence type="ECO:0000313" key="4">
    <source>
        <dbReference type="Proteomes" id="UP000034291"/>
    </source>
</evidence>
<comment type="caution">
    <text evidence="3">The sequence shown here is derived from an EMBL/GenBank/DDBJ whole genome shotgun (WGS) entry which is preliminary data.</text>
</comment>
<dbReference type="OrthoDB" id="2560628at2759"/>
<accession>A0A0F8XRY7</accession>
<sequence length="247" mass="26548">MNWLFVADLVLYIILLPLTVYNLWTHLWAGFLAWYYLGVFCAVRVIAGGLGAGNSDTMVASILIGVGTSPLILTVDGLVHEARVLRNPTANPWIGWGFVALVTGVSGAGVGLSVSGALDIYNGHPKPNSLSHWQAGAALFVAAWALEVIWALLSLLPFNRARDAPRGRDGTLLLHASFVALVFIGIRVIYTLIFVCTQRMDLSPITGTTAVRAVLIFLPEALAALTITIAGLKSRNRLLKVSNSFEP</sequence>
<dbReference type="Pfam" id="PF24800">
    <property type="entry name" value="DUF7702"/>
    <property type="match status" value="1"/>
</dbReference>
<keyword evidence="4" id="KW-1185">Reference proteome</keyword>
<feature type="transmembrane region" description="Helical" evidence="1">
    <location>
        <begin position="31"/>
        <end position="52"/>
    </location>
</feature>
<name>A0A0F8XRY7_9EURO</name>
<dbReference type="PANTHER" id="PTHR42109">
    <property type="entry name" value="UNPLACED GENOMIC SCAFFOLD UM_SCAF_CONTIG_1.265, WHOLE GENOME SHOTGUN SEQUENCE"/>
    <property type="match status" value="1"/>
</dbReference>
<feature type="transmembrane region" description="Helical" evidence="1">
    <location>
        <begin position="210"/>
        <end position="232"/>
    </location>
</feature>
<feature type="transmembrane region" description="Helical" evidence="1">
    <location>
        <begin position="170"/>
        <end position="190"/>
    </location>
</feature>
<dbReference type="PANTHER" id="PTHR42109:SF3">
    <property type="entry name" value="INTEGRAL MEMBRANE PROTEIN (AFU_ORTHOLOGUE AFUA_5G00100)"/>
    <property type="match status" value="1"/>
</dbReference>
<gene>
    <name evidence="3" type="ORF">ARAM_005709</name>
</gene>
<protein>
    <recommendedName>
        <fullName evidence="2">DUF7702 domain-containing protein</fullName>
    </recommendedName>
</protein>
<feature type="transmembrane region" description="Helical" evidence="1">
    <location>
        <begin position="6"/>
        <end position="24"/>
    </location>
</feature>
<feature type="transmembrane region" description="Helical" evidence="1">
    <location>
        <begin position="91"/>
        <end position="115"/>
    </location>
</feature>